<dbReference type="Gene3D" id="1.10.630.10">
    <property type="entry name" value="Cytochrome P450"/>
    <property type="match status" value="2"/>
</dbReference>
<feature type="transmembrane region" description="Helical" evidence="12">
    <location>
        <begin position="6"/>
        <end position="26"/>
    </location>
</feature>
<evidence type="ECO:0000256" key="9">
    <source>
        <dbReference type="ARBA" id="ARBA00023033"/>
    </source>
</evidence>
<dbReference type="PANTHER" id="PTHR24282">
    <property type="entry name" value="CYTOCHROME P450 FAMILY MEMBER"/>
    <property type="match status" value="1"/>
</dbReference>
<keyword evidence="4 12" id="KW-0812">Transmembrane</keyword>
<dbReference type="FunFam" id="1.10.630.10:FF:000029">
    <property type="entry name" value="Cytochrome P450 734A1"/>
    <property type="match status" value="2"/>
</dbReference>
<dbReference type="GO" id="GO:0016020">
    <property type="term" value="C:membrane"/>
    <property type="evidence" value="ECO:0007669"/>
    <property type="project" value="UniProtKB-SubCell"/>
</dbReference>
<proteinExistence type="inferred from homology"/>
<name>A0A6N2N953_SALVM</name>
<dbReference type="PROSITE" id="PS00018">
    <property type="entry name" value="EF_HAND_1"/>
    <property type="match status" value="1"/>
</dbReference>
<dbReference type="SUPFAM" id="SSF48264">
    <property type="entry name" value="Cytochrome P450"/>
    <property type="match status" value="2"/>
</dbReference>
<keyword evidence="7" id="KW-0560">Oxidoreductase</keyword>
<evidence type="ECO:0000256" key="7">
    <source>
        <dbReference type="ARBA" id="ARBA00023002"/>
    </source>
</evidence>
<evidence type="ECO:0000256" key="4">
    <source>
        <dbReference type="ARBA" id="ARBA00022692"/>
    </source>
</evidence>
<dbReference type="InterPro" id="IPR050665">
    <property type="entry name" value="Cytochrome_P450_Monooxygen"/>
</dbReference>
<keyword evidence="3 11" id="KW-0349">Heme</keyword>
<evidence type="ECO:0000256" key="2">
    <source>
        <dbReference type="ARBA" id="ARBA00010617"/>
    </source>
</evidence>
<dbReference type="InterPro" id="IPR036396">
    <property type="entry name" value="Cyt_P450_sf"/>
</dbReference>
<organism evidence="13">
    <name type="scientific">Salix viminalis</name>
    <name type="common">Common osier</name>
    <name type="synonym">Basket willow</name>
    <dbReference type="NCBI Taxonomy" id="40686"/>
    <lineage>
        <taxon>Eukaryota</taxon>
        <taxon>Viridiplantae</taxon>
        <taxon>Streptophyta</taxon>
        <taxon>Embryophyta</taxon>
        <taxon>Tracheophyta</taxon>
        <taxon>Spermatophyta</taxon>
        <taxon>Magnoliopsida</taxon>
        <taxon>eudicotyledons</taxon>
        <taxon>Gunneridae</taxon>
        <taxon>Pentapetalae</taxon>
        <taxon>rosids</taxon>
        <taxon>fabids</taxon>
        <taxon>Malpighiales</taxon>
        <taxon>Salicaceae</taxon>
        <taxon>Saliceae</taxon>
        <taxon>Salix</taxon>
    </lineage>
</organism>
<dbReference type="GO" id="GO:0004497">
    <property type="term" value="F:monooxygenase activity"/>
    <property type="evidence" value="ECO:0007669"/>
    <property type="project" value="UniProtKB-KW"/>
</dbReference>
<evidence type="ECO:0008006" key="14">
    <source>
        <dbReference type="Google" id="ProtNLM"/>
    </source>
</evidence>
<evidence type="ECO:0000256" key="1">
    <source>
        <dbReference type="ARBA" id="ARBA00004167"/>
    </source>
</evidence>
<evidence type="ECO:0000256" key="10">
    <source>
        <dbReference type="ARBA" id="ARBA00023136"/>
    </source>
</evidence>
<evidence type="ECO:0000256" key="8">
    <source>
        <dbReference type="ARBA" id="ARBA00023004"/>
    </source>
</evidence>
<dbReference type="AlphaFoldDB" id="A0A6N2N953"/>
<keyword evidence="10 12" id="KW-0472">Membrane</keyword>
<dbReference type="InterPro" id="IPR002401">
    <property type="entry name" value="Cyt_P450_E_grp-I"/>
</dbReference>
<keyword evidence="9" id="KW-0503">Monooxygenase</keyword>
<dbReference type="GO" id="GO:0005506">
    <property type="term" value="F:iron ion binding"/>
    <property type="evidence" value="ECO:0007669"/>
    <property type="project" value="InterPro"/>
</dbReference>
<comment type="similarity">
    <text evidence="2">Belongs to the cytochrome P450 family.</text>
</comment>
<comment type="subcellular location">
    <subcellularLocation>
        <location evidence="1">Membrane</location>
        <topology evidence="1">Single-pass membrane protein</topology>
    </subcellularLocation>
</comment>
<dbReference type="InterPro" id="IPR017972">
    <property type="entry name" value="Cyt_P450_CS"/>
</dbReference>
<keyword evidence="8 11" id="KW-0408">Iron</keyword>
<dbReference type="PROSITE" id="PS00086">
    <property type="entry name" value="CYTOCHROME_P450"/>
    <property type="match status" value="2"/>
</dbReference>
<dbReference type="EMBL" id="CAADRP010001952">
    <property type="protein sequence ID" value="VFU57578.1"/>
    <property type="molecule type" value="Genomic_DNA"/>
</dbReference>
<dbReference type="PANTHER" id="PTHR24282:SF233">
    <property type="entry name" value="CYTOCHROME P450"/>
    <property type="match status" value="1"/>
</dbReference>
<evidence type="ECO:0000256" key="5">
    <source>
        <dbReference type="ARBA" id="ARBA00022723"/>
    </source>
</evidence>
<accession>A0A6N2N953</accession>
<comment type="cofactor">
    <cofactor evidence="11">
        <name>heme</name>
        <dbReference type="ChEBI" id="CHEBI:30413"/>
    </cofactor>
</comment>
<evidence type="ECO:0000256" key="11">
    <source>
        <dbReference type="PIRSR" id="PIRSR602401-1"/>
    </source>
</evidence>
<keyword evidence="6 12" id="KW-1133">Transmembrane helix</keyword>
<evidence type="ECO:0000313" key="13">
    <source>
        <dbReference type="EMBL" id="VFU57578.1"/>
    </source>
</evidence>
<dbReference type="Pfam" id="PF00067">
    <property type="entry name" value="p450"/>
    <property type="match status" value="2"/>
</dbReference>
<evidence type="ECO:0000256" key="6">
    <source>
        <dbReference type="ARBA" id="ARBA00022989"/>
    </source>
</evidence>
<dbReference type="GO" id="GO:0016705">
    <property type="term" value="F:oxidoreductase activity, acting on paired donors, with incorporation or reduction of molecular oxygen"/>
    <property type="evidence" value="ECO:0007669"/>
    <property type="project" value="InterPro"/>
</dbReference>
<keyword evidence="5 11" id="KW-0479">Metal-binding</keyword>
<dbReference type="GO" id="GO:0020037">
    <property type="term" value="F:heme binding"/>
    <property type="evidence" value="ECO:0007669"/>
    <property type="project" value="InterPro"/>
</dbReference>
<dbReference type="InterPro" id="IPR018247">
    <property type="entry name" value="EF_Hand_1_Ca_BS"/>
</dbReference>
<evidence type="ECO:0000256" key="3">
    <source>
        <dbReference type="ARBA" id="ARBA00022617"/>
    </source>
</evidence>
<dbReference type="InterPro" id="IPR001128">
    <property type="entry name" value="Cyt_P450"/>
</dbReference>
<gene>
    <name evidence="13" type="ORF">SVIM_LOCUS416289</name>
</gene>
<protein>
    <recommendedName>
        <fullName evidence="14">Cytochrome P450 CYP749A22-like</fullName>
    </recommendedName>
</protein>
<sequence length="1082" mass="123575">MAVAVMEALMIFIVSCLCVFLILHLIKFFNKVWWNPIRIQSAMRAQGMKGPPYRFLHGNTKEIYNMRSEIMSSPMELSHQMLARIQPHVYSWIKLYGMNFLSWYGPQAQLVITEPELIKEVLSNKDGAYPKSVIQNYAEKLLGDGLVLSQGKKWLKMRKLAIQAFHAESLKGTIPAMIVSVEAMLDRWRQEGVKEIEVFQEFKVLTSEIISRAAFRSSYLEGKNIFDMLTRMALIVGRNNYKVGISGIKKFFKTRDDIESEKLDRGIRDCMLKVIKRREEVMMGTEPDGYGSDFLGLLLKAYHENDKTKKISIDDLIDECKTFYVAGHETTTSSLTWTLLFLAIHTDWQNRAREEVLQIFGQKNPCPDSIGRLKTMTMIVNESLRLYPPVFNLTREVKREVKLGKLIVPAKMTICLSVLALHNNPQIWGEDAHLFKPERFAGGVAEATKNNATAFLPFGLGPRSCVGLNFALSEIKIALSMILQHYRFTLSPSYVHSPEHILTISPRYGLQILFEALEEHILLAAMASPVFYFSSCMFLCIVIILVKFFHKVWWTPIRIQSSMKSQGIKGPSYRFLHGNTKEIVSMISKIRSSPKELLHHAFPVIQPHIYSWIKLYGMNFLQWHGPQAQLIITEPGLIKEILINKDRAYPKAKPPSFLKKLLGDGLAMSEGAKWLKMRKLANHTFHGGSLKNMIPAMISSSEIMLERWRHYESKEIDVFLEFKVLTSEIISKTAFGSSYLEGQHIFDMLTRMAHIISGNSYRIRIPGIGFFLKTSDEIEAENLEATIRNSFMKMMKKREQEAMLGDIDGYGNDFFGFLLEAYHDSDKTKKISVDDLIDECKTFFVGGQETTSSSLTWTVLLLAIHTDWQDKARNEVLELFGQQNPSQDSIAKLKIMTMVINESLRLYSPIVAVTRRVEREIKMGKITVPANMEVIISPLAVHQNPEIWGEDVHLFKPERFAEGLAKATNNNIAAFFPFGLGTRNCVGMSFSITETKVALSMILQRYRFTLSPTYAHCPVEVLTMCPQHGVQVILQPYEPKLGRKRHVSGKLDRYGHDFFGQLLKACHDEDKSKKISVDHLIR</sequence>
<dbReference type="PRINTS" id="PR00463">
    <property type="entry name" value="EP450I"/>
</dbReference>
<evidence type="ECO:0000256" key="12">
    <source>
        <dbReference type="SAM" id="Phobius"/>
    </source>
</evidence>
<feature type="binding site" description="axial binding residue" evidence="11">
    <location>
        <position position="465"/>
    </location>
    <ligand>
        <name>heme</name>
        <dbReference type="ChEBI" id="CHEBI:30413"/>
    </ligand>
    <ligandPart>
        <name>Fe</name>
        <dbReference type="ChEBI" id="CHEBI:18248"/>
    </ligandPart>
</feature>
<reference evidence="13" key="1">
    <citation type="submission" date="2019-03" db="EMBL/GenBank/DDBJ databases">
        <authorList>
            <person name="Mank J."/>
            <person name="Almeida P."/>
        </authorList>
    </citation>
    <scope>NUCLEOTIDE SEQUENCE</scope>
    <source>
        <strain evidence="13">78183</strain>
    </source>
</reference>
<dbReference type="PRINTS" id="PR00385">
    <property type="entry name" value="P450"/>
</dbReference>